<dbReference type="SUPFAM" id="SSF101756">
    <property type="entry name" value="Hypothetical protein YgiW"/>
    <property type="match status" value="1"/>
</dbReference>
<dbReference type="EMBL" id="JAJHVV010000009">
    <property type="protein sequence ID" value="MCK6264513.1"/>
    <property type="molecule type" value="Genomic_DNA"/>
</dbReference>
<dbReference type="AlphaFoldDB" id="A0A9X1XMD2"/>
<name>A0A9X1XMD2_9VIBR</name>
<feature type="signal peptide" evidence="2">
    <location>
        <begin position="1"/>
        <end position="19"/>
    </location>
</feature>
<dbReference type="RefSeq" id="WP_248009600.1">
    <property type="nucleotide sequence ID" value="NZ_JAJHVV010000009.1"/>
</dbReference>
<comment type="caution">
    <text evidence="3">The sequence shown here is derived from an EMBL/GenBank/DDBJ whole genome shotgun (WGS) entry which is preliminary data.</text>
</comment>
<dbReference type="Proteomes" id="UP001139559">
    <property type="component" value="Unassembled WGS sequence"/>
</dbReference>
<reference evidence="3" key="1">
    <citation type="submission" date="2021-11" db="EMBL/GenBank/DDBJ databases">
        <title>Vibrio ZSDE26 sp. nov. and Vibrio ZSDZ34 sp. nov., isolated from coastal seawater in Qingdao.</title>
        <authorList>
            <person name="Zhang P."/>
        </authorList>
    </citation>
    <scope>NUCLEOTIDE SEQUENCE</scope>
    <source>
        <strain evidence="3">ZSDE26</strain>
    </source>
</reference>
<dbReference type="PANTHER" id="PTHR36571:SF1">
    <property type="entry name" value="PROTEIN YGIW"/>
    <property type="match status" value="1"/>
</dbReference>
<dbReference type="InterPro" id="IPR036700">
    <property type="entry name" value="BOBF_sf"/>
</dbReference>
<organism evidence="3 4">
    <name type="scientific">Vibrio amylolyticus</name>
    <dbReference type="NCBI Taxonomy" id="2847292"/>
    <lineage>
        <taxon>Bacteria</taxon>
        <taxon>Pseudomonadati</taxon>
        <taxon>Pseudomonadota</taxon>
        <taxon>Gammaproteobacteria</taxon>
        <taxon>Vibrionales</taxon>
        <taxon>Vibrionaceae</taxon>
        <taxon>Vibrio</taxon>
    </lineage>
</organism>
<dbReference type="NCBIfam" id="NF033674">
    <property type="entry name" value="stress_OB_fold"/>
    <property type="match status" value="1"/>
</dbReference>
<keyword evidence="4" id="KW-1185">Reference proteome</keyword>
<dbReference type="InterPro" id="IPR005220">
    <property type="entry name" value="CarO-like"/>
</dbReference>
<evidence type="ECO:0000256" key="1">
    <source>
        <dbReference type="ARBA" id="ARBA00022729"/>
    </source>
</evidence>
<evidence type="ECO:0000256" key="2">
    <source>
        <dbReference type="SAM" id="SignalP"/>
    </source>
</evidence>
<protein>
    <submittedName>
        <fullName evidence="3">NirD/YgiW/YdeI family stress tolerance protein</fullName>
    </submittedName>
</protein>
<evidence type="ECO:0000313" key="3">
    <source>
        <dbReference type="EMBL" id="MCK6264513.1"/>
    </source>
</evidence>
<dbReference type="Pfam" id="PF04076">
    <property type="entry name" value="BOF"/>
    <property type="match status" value="1"/>
</dbReference>
<dbReference type="Gene3D" id="2.40.50.200">
    <property type="entry name" value="Bacterial OB-fold"/>
    <property type="match status" value="1"/>
</dbReference>
<feature type="chain" id="PRO_5040860978" evidence="2">
    <location>
        <begin position="20"/>
        <end position="120"/>
    </location>
</feature>
<sequence length="120" mass="12572">MKNALIATTLVLTSGFATANTLPTTGGFNGPTAGAPVTVAQVLEAKDDTQVQMTGNIVHSLGDDEYEFTDGKNTIVIDVEDEAWAGLTISPNDKITIMGSVDKDSWEKATVDVDKITIAG</sequence>
<gene>
    <name evidence="3" type="ORF">KP803_14630</name>
</gene>
<keyword evidence="1 2" id="KW-0732">Signal</keyword>
<dbReference type="PANTHER" id="PTHR36571">
    <property type="entry name" value="PROTEIN YGIW"/>
    <property type="match status" value="1"/>
</dbReference>
<accession>A0A9X1XMD2</accession>
<evidence type="ECO:0000313" key="4">
    <source>
        <dbReference type="Proteomes" id="UP001139559"/>
    </source>
</evidence>
<proteinExistence type="predicted"/>